<reference evidence="2" key="1">
    <citation type="submission" date="2021-01" db="EMBL/GenBank/DDBJ databases">
        <authorList>
            <person name="Corre E."/>
            <person name="Pelletier E."/>
            <person name="Niang G."/>
            <person name="Scheremetjew M."/>
            <person name="Finn R."/>
            <person name="Kale V."/>
            <person name="Holt S."/>
            <person name="Cochrane G."/>
            <person name="Meng A."/>
            <person name="Brown T."/>
            <person name="Cohen L."/>
        </authorList>
    </citation>
    <scope>NUCLEOTIDE SEQUENCE</scope>
    <source>
        <strain evidence="2">CCMP147</strain>
    </source>
</reference>
<proteinExistence type="predicted"/>
<evidence type="ECO:0008006" key="3">
    <source>
        <dbReference type="Google" id="ProtNLM"/>
    </source>
</evidence>
<evidence type="ECO:0000313" key="2">
    <source>
        <dbReference type="EMBL" id="CAD8322538.1"/>
    </source>
</evidence>
<gene>
    <name evidence="2" type="ORF">TDUB1175_LOCUS20955</name>
</gene>
<feature type="transmembrane region" description="Helical" evidence="1">
    <location>
        <begin position="54"/>
        <end position="77"/>
    </location>
</feature>
<evidence type="ECO:0000256" key="1">
    <source>
        <dbReference type="SAM" id="Phobius"/>
    </source>
</evidence>
<keyword evidence="1" id="KW-1133">Transmembrane helix</keyword>
<name>A0A7R9WGT2_9STRA</name>
<dbReference type="AlphaFoldDB" id="A0A7R9WGT2"/>
<keyword evidence="1" id="KW-0812">Transmembrane</keyword>
<protein>
    <recommendedName>
        <fullName evidence="3">GPI-GlcNAc transferase complex PIG-H component conserved domain-containing protein</fullName>
    </recommendedName>
</protein>
<keyword evidence="1" id="KW-0472">Membrane</keyword>
<sequence length="244" mass="26596">MSSRFVVRSAQPPKQGTNLLTNWLVPIAPAAAAAVVCRYQSSDLIDAFFLPYDVVVIVAIVVSATMLLFGVSAAVWLAGRHIYYRVEVEITPLGVQISTFGEASPARLSWRKGGRSMTKNKVGGGMVGVPTFISRDSVIDAVVSEVVLSYKVSSVVVFRVHDETVLTNDRALKSDANVATMMAAGAVRLVPAFPGMEMSHVQCLKMWEGIMIALGKFGDDYQCCEDMEGHQKRSSNRREQNSFT</sequence>
<organism evidence="2">
    <name type="scientific">Pseudictyota dubia</name>
    <dbReference type="NCBI Taxonomy" id="2749911"/>
    <lineage>
        <taxon>Eukaryota</taxon>
        <taxon>Sar</taxon>
        <taxon>Stramenopiles</taxon>
        <taxon>Ochrophyta</taxon>
        <taxon>Bacillariophyta</taxon>
        <taxon>Mediophyceae</taxon>
        <taxon>Biddulphiophycidae</taxon>
        <taxon>Eupodiscales</taxon>
        <taxon>Odontellaceae</taxon>
        <taxon>Pseudictyota</taxon>
    </lineage>
</organism>
<accession>A0A7R9WGT2</accession>
<feature type="transmembrane region" description="Helical" evidence="1">
    <location>
        <begin position="20"/>
        <end position="42"/>
    </location>
</feature>
<dbReference type="EMBL" id="HBED01041645">
    <property type="protein sequence ID" value="CAD8322538.1"/>
    <property type="molecule type" value="Transcribed_RNA"/>
</dbReference>